<gene>
    <name evidence="10" type="ORF">GCM10011489_01950</name>
</gene>
<evidence type="ECO:0000256" key="8">
    <source>
        <dbReference type="SAM" id="Phobius"/>
    </source>
</evidence>
<dbReference type="EMBL" id="BMGC01000001">
    <property type="protein sequence ID" value="GGB17468.1"/>
    <property type="molecule type" value="Genomic_DNA"/>
</dbReference>
<keyword evidence="5 8" id="KW-1133">Transmembrane helix</keyword>
<feature type="transmembrane region" description="Helical" evidence="8">
    <location>
        <begin position="79"/>
        <end position="97"/>
    </location>
</feature>
<evidence type="ECO:0000259" key="9">
    <source>
        <dbReference type="PROSITE" id="PS50850"/>
    </source>
</evidence>
<evidence type="ECO:0000256" key="6">
    <source>
        <dbReference type="ARBA" id="ARBA00023136"/>
    </source>
</evidence>
<feature type="transmembrane region" description="Helical" evidence="8">
    <location>
        <begin position="230"/>
        <end position="251"/>
    </location>
</feature>
<organism evidence="10 11">
    <name type="scientific">Gordonia jinhuaensis</name>
    <dbReference type="NCBI Taxonomy" id="1517702"/>
    <lineage>
        <taxon>Bacteria</taxon>
        <taxon>Bacillati</taxon>
        <taxon>Actinomycetota</taxon>
        <taxon>Actinomycetes</taxon>
        <taxon>Mycobacteriales</taxon>
        <taxon>Gordoniaceae</taxon>
        <taxon>Gordonia</taxon>
    </lineage>
</organism>
<dbReference type="InterPro" id="IPR020846">
    <property type="entry name" value="MFS_dom"/>
</dbReference>
<feature type="transmembrane region" description="Helical" evidence="8">
    <location>
        <begin position="386"/>
        <end position="407"/>
    </location>
</feature>
<evidence type="ECO:0000256" key="7">
    <source>
        <dbReference type="SAM" id="MobiDB-lite"/>
    </source>
</evidence>
<evidence type="ECO:0000313" key="11">
    <source>
        <dbReference type="Proteomes" id="UP000621454"/>
    </source>
</evidence>
<reference evidence="10" key="1">
    <citation type="journal article" date="2014" name="Int. J. Syst. Evol. Microbiol.">
        <title>Complete genome sequence of Corynebacterium casei LMG S-19264T (=DSM 44701T), isolated from a smear-ripened cheese.</title>
        <authorList>
            <consortium name="US DOE Joint Genome Institute (JGI-PGF)"/>
            <person name="Walter F."/>
            <person name="Albersmeier A."/>
            <person name="Kalinowski J."/>
            <person name="Ruckert C."/>
        </authorList>
    </citation>
    <scope>NUCLEOTIDE SEQUENCE</scope>
    <source>
        <strain evidence="10">CGMCC 1.12827</strain>
    </source>
</reference>
<feature type="transmembrane region" description="Helical" evidence="8">
    <location>
        <begin position="171"/>
        <end position="191"/>
    </location>
</feature>
<feature type="transmembrane region" description="Helical" evidence="8">
    <location>
        <begin position="109"/>
        <end position="136"/>
    </location>
</feature>
<dbReference type="InterPro" id="IPR036259">
    <property type="entry name" value="MFS_trans_sf"/>
</dbReference>
<comment type="caution">
    <text evidence="10">The sequence shown here is derived from an EMBL/GenBank/DDBJ whole genome shotgun (WGS) entry which is preliminary data.</text>
</comment>
<evidence type="ECO:0000256" key="4">
    <source>
        <dbReference type="ARBA" id="ARBA00022692"/>
    </source>
</evidence>
<feature type="region of interest" description="Disordered" evidence="7">
    <location>
        <begin position="1"/>
        <end position="27"/>
    </location>
</feature>
<keyword evidence="2" id="KW-0813">Transport</keyword>
<feature type="transmembrane region" description="Helical" evidence="8">
    <location>
        <begin position="257"/>
        <end position="278"/>
    </location>
</feature>
<keyword evidence="4 8" id="KW-0812">Transmembrane</keyword>
<dbReference type="InterPro" id="IPR011701">
    <property type="entry name" value="MFS"/>
</dbReference>
<keyword evidence="6 8" id="KW-0472">Membrane</keyword>
<feature type="transmembrane region" description="Helical" evidence="8">
    <location>
        <begin position="299"/>
        <end position="323"/>
    </location>
</feature>
<feature type="transmembrane region" description="Helical" evidence="8">
    <location>
        <begin position="142"/>
        <end position="159"/>
    </location>
</feature>
<dbReference type="Pfam" id="PF07690">
    <property type="entry name" value="MFS_1"/>
    <property type="match status" value="1"/>
</dbReference>
<feature type="transmembrane region" description="Helical" evidence="8">
    <location>
        <begin position="197"/>
        <end position="218"/>
    </location>
</feature>
<comment type="subcellular location">
    <subcellularLocation>
        <location evidence="1">Cell membrane</location>
        <topology evidence="1">Multi-pass membrane protein</topology>
    </subcellularLocation>
</comment>
<keyword evidence="11" id="KW-1185">Reference proteome</keyword>
<dbReference type="Gene3D" id="1.20.1720.10">
    <property type="entry name" value="Multidrug resistance protein D"/>
    <property type="match status" value="1"/>
</dbReference>
<evidence type="ECO:0000256" key="3">
    <source>
        <dbReference type="ARBA" id="ARBA00022475"/>
    </source>
</evidence>
<dbReference type="Gene3D" id="1.20.1250.20">
    <property type="entry name" value="MFS general substrate transporter like domains"/>
    <property type="match status" value="1"/>
</dbReference>
<protein>
    <submittedName>
        <fullName evidence="10">MFS transporter</fullName>
    </submittedName>
</protein>
<feature type="compositionally biased region" description="Polar residues" evidence="7">
    <location>
        <begin position="1"/>
        <end position="23"/>
    </location>
</feature>
<dbReference type="AlphaFoldDB" id="A0A916STX0"/>
<feature type="transmembrane region" description="Helical" evidence="8">
    <location>
        <begin position="40"/>
        <end position="67"/>
    </location>
</feature>
<evidence type="ECO:0000256" key="5">
    <source>
        <dbReference type="ARBA" id="ARBA00022989"/>
    </source>
</evidence>
<reference evidence="10" key="2">
    <citation type="submission" date="2020-09" db="EMBL/GenBank/DDBJ databases">
        <authorList>
            <person name="Sun Q."/>
            <person name="Zhou Y."/>
        </authorList>
    </citation>
    <scope>NUCLEOTIDE SEQUENCE</scope>
    <source>
        <strain evidence="10">CGMCC 1.12827</strain>
    </source>
</reference>
<dbReference type="PROSITE" id="PS00216">
    <property type="entry name" value="SUGAR_TRANSPORT_1"/>
    <property type="match status" value="1"/>
</dbReference>
<dbReference type="InterPro" id="IPR005829">
    <property type="entry name" value="Sugar_transporter_CS"/>
</dbReference>
<dbReference type="GO" id="GO:0005886">
    <property type="term" value="C:plasma membrane"/>
    <property type="evidence" value="ECO:0007669"/>
    <property type="project" value="UniProtKB-SubCell"/>
</dbReference>
<feature type="domain" description="Major facilitator superfamily (MFS) profile" evidence="9">
    <location>
        <begin position="43"/>
        <end position="494"/>
    </location>
</feature>
<sequence>MAPTTSNRSTSPVPPDQSGQPDQSDPALHVTGARGWAGRIWLLLVVLAGALFLDGLDISMVGVALPSIGADLHMSSTELQWIVSGYVLGYGGLLLLGGRASDLLGRRRVFLGALAVFGVASVLTAVVNIDLLIIGLRFVKGVAAAFTVPAGLSIITTTFAEGPARNRALSIYTVCGASGFSLGLVFGGLLTELSWKATLLFPGPVALILLVAGLRVIPVTAVEPMRWSHFDALGAVTSTAALLLLVFAVVQAPHVGWTSPTTIASFAVAVILAISFVVTERRHAHPLVRLGILRSRAVVHANIAAFVMFGAYVSFQFLVTLYLQDTLGWSPIAMALGFLPAGLLVVGSALKMDRVLDRVPTAPLIAVGLAAFLAGYLWFLRAGPHMPYAVFLLPTIVALGIGFALCFPAINSQATAGVHDDEQGLASGLVNTSIQVGGAIMLAVVTAILSSAHGTAAPGALAPGAATAITVICAAAGVGFAATLVVLFLERRRRPALQLVGAQSTPSAPARDDETAAREAVCEGC</sequence>
<accession>A0A916STX0</accession>
<proteinExistence type="predicted"/>
<evidence type="ECO:0000256" key="2">
    <source>
        <dbReference type="ARBA" id="ARBA00022448"/>
    </source>
</evidence>
<dbReference type="Proteomes" id="UP000621454">
    <property type="component" value="Unassembled WGS sequence"/>
</dbReference>
<evidence type="ECO:0000313" key="10">
    <source>
        <dbReference type="EMBL" id="GGB17468.1"/>
    </source>
</evidence>
<dbReference type="GO" id="GO:0022857">
    <property type="term" value="F:transmembrane transporter activity"/>
    <property type="evidence" value="ECO:0007669"/>
    <property type="project" value="InterPro"/>
</dbReference>
<feature type="transmembrane region" description="Helical" evidence="8">
    <location>
        <begin position="362"/>
        <end position="380"/>
    </location>
</feature>
<feature type="transmembrane region" description="Helical" evidence="8">
    <location>
        <begin position="329"/>
        <end position="350"/>
    </location>
</feature>
<dbReference type="PROSITE" id="PS50850">
    <property type="entry name" value="MFS"/>
    <property type="match status" value="1"/>
</dbReference>
<feature type="transmembrane region" description="Helical" evidence="8">
    <location>
        <begin position="461"/>
        <end position="489"/>
    </location>
</feature>
<dbReference type="SUPFAM" id="SSF103473">
    <property type="entry name" value="MFS general substrate transporter"/>
    <property type="match status" value="1"/>
</dbReference>
<name>A0A916STX0_9ACTN</name>
<keyword evidence="3" id="KW-1003">Cell membrane</keyword>
<feature type="transmembrane region" description="Helical" evidence="8">
    <location>
        <begin position="428"/>
        <end position="449"/>
    </location>
</feature>
<dbReference type="PANTHER" id="PTHR42718:SF46">
    <property type="entry name" value="BLR6921 PROTEIN"/>
    <property type="match status" value="1"/>
</dbReference>
<dbReference type="PANTHER" id="PTHR42718">
    <property type="entry name" value="MAJOR FACILITATOR SUPERFAMILY MULTIDRUG TRANSPORTER MFSC"/>
    <property type="match status" value="1"/>
</dbReference>
<evidence type="ECO:0000256" key="1">
    <source>
        <dbReference type="ARBA" id="ARBA00004651"/>
    </source>
</evidence>
<dbReference type="CDD" id="cd17321">
    <property type="entry name" value="MFS_MMR_MDR_like"/>
    <property type="match status" value="1"/>
</dbReference>